<name>A0A428SZJ0_9HYPO</name>
<dbReference type="STRING" id="1325735.A0A428SZJ0"/>
<dbReference type="Proteomes" id="UP000287144">
    <property type="component" value="Unassembled WGS sequence"/>
</dbReference>
<reference evidence="4 5" key="1">
    <citation type="submission" date="2017-06" db="EMBL/GenBank/DDBJ databases">
        <title>Comparative genomic analysis of Ambrosia Fusariam Clade fungi.</title>
        <authorList>
            <person name="Stajich J.E."/>
            <person name="Carrillo J."/>
            <person name="Kijimoto T."/>
            <person name="Eskalen A."/>
            <person name="O'Donnell K."/>
            <person name="Kasson M."/>
        </authorList>
    </citation>
    <scope>NUCLEOTIDE SEQUENCE [LARGE SCALE GENOMIC DNA]</scope>
    <source>
        <strain evidence="4 5">NRRL62579</strain>
    </source>
</reference>
<evidence type="ECO:0000259" key="3">
    <source>
        <dbReference type="Pfam" id="PF02826"/>
    </source>
</evidence>
<dbReference type="Gene3D" id="3.40.50.720">
    <property type="entry name" value="NAD(P)-binding Rossmann-like Domain"/>
    <property type="match status" value="3"/>
</dbReference>
<keyword evidence="1" id="KW-0560">Oxidoreductase</keyword>
<gene>
    <name evidence="4" type="ORF">CEP52_012242</name>
</gene>
<organism evidence="4 5">
    <name type="scientific">Fusarium oligoseptatum</name>
    <dbReference type="NCBI Taxonomy" id="2604345"/>
    <lineage>
        <taxon>Eukaryota</taxon>
        <taxon>Fungi</taxon>
        <taxon>Dikarya</taxon>
        <taxon>Ascomycota</taxon>
        <taxon>Pezizomycotina</taxon>
        <taxon>Sordariomycetes</taxon>
        <taxon>Hypocreomycetidae</taxon>
        <taxon>Hypocreales</taxon>
        <taxon>Nectriaceae</taxon>
        <taxon>Fusarium</taxon>
        <taxon>Fusarium solani species complex</taxon>
    </lineage>
</organism>
<evidence type="ECO:0000256" key="2">
    <source>
        <dbReference type="ARBA" id="ARBA00023027"/>
    </source>
</evidence>
<dbReference type="GO" id="GO:0016491">
    <property type="term" value="F:oxidoreductase activity"/>
    <property type="evidence" value="ECO:0007669"/>
    <property type="project" value="UniProtKB-KW"/>
</dbReference>
<accession>A0A428SZJ0</accession>
<dbReference type="PANTHER" id="PTHR43333:SF1">
    <property type="entry name" value="D-ISOMER SPECIFIC 2-HYDROXYACID DEHYDROGENASE NAD-BINDING DOMAIN-CONTAINING PROTEIN"/>
    <property type="match status" value="1"/>
</dbReference>
<dbReference type="GO" id="GO:0051287">
    <property type="term" value="F:NAD binding"/>
    <property type="evidence" value="ECO:0007669"/>
    <property type="project" value="InterPro"/>
</dbReference>
<dbReference type="InterPro" id="IPR006140">
    <property type="entry name" value="D-isomer_DH_NAD-bd"/>
</dbReference>
<keyword evidence="2" id="KW-0520">NAD</keyword>
<dbReference type="EMBL" id="NKCK01000156">
    <property type="protein sequence ID" value="RSL95130.1"/>
    <property type="molecule type" value="Genomic_DNA"/>
</dbReference>
<dbReference type="SUPFAM" id="SSF51735">
    <property type="entry name" value="NAD(P)-binding Rossmann-fold domains"/>
    <property type="match status" value="1"/>
</dbReference>
<sequence>MSSSEVLLVITPFVPKPEWLAHLKAKCPNVEVITYPTELYSQEVPKEVPADVWKRTTSLFTWKAFPPKEWVPNLKFVQLLSAGCAQIFGLPLFEETEIAFSTSNGSHAPQVSEWVIGTWLAHQHFFGILGYGNIGRQVAKIATTLGMDVHAYTLHERATAESRKDDGFVETGLGDPNGLLPSKWFHGKEQLNDFLASDLDLLVILLPLTEQTKNMISKEQFALLSKKKTYVCNAGRGPIINTEDLITALDTEQIRGAALDVTDPEPLPSNSKLWGYKNVIITPHCAGNSNHVYERVFKILTYNLERRSKGEQPINKVGKSLGY</sequence>
<dbReference type="Pfam" id="PF02826">
    <property type="entry name" value="2-Hacid_dh_C"/>
    <property type="match status" value="2"/>
</dbReference>
<comment type="caution">
    <text evidence="4">The sequence shown here is derived from an EMBL/GenBank/DDBJ whole genome shotgun (WGS) entry which is preliminary data.</text>
</comment>
<evidence type="ECO:0000313" key="5">
    <source>
        <dbReference type="Proteomes" id="UP000287144"/>
    </source>
</evidence>
<proteinExistence type="predicted"/>
<dbReference type="AlphaFoldDB" id="A0A428SZJ0"/>
<keyword evidence="5" id="KW-1185">Reference proteome</keyword>
<dbReference type="PANTHER" id="PTHR43333">
    <property type="entry name" value="2-HACID_DH_C DOMAIN-CONTAINING PROTEIN"/>
    <property type="match status" value="1"/>
</dbReference>
<feature type="domain" description="D-isomer specific 2-hydroxyacid dehydrogenase NAD-binding" evidence="3">
    <location>
        <begin position="195"/>
        <end position="286"/>
    </location>
</feature>
<evidence type="ECO:0000256" key="1">
    <source>
        <dbReference type="ARBA" id="ARBA00023002"/>
    </source>
</evidence>
<dbReference type="InterPro" id="IPR036291">
    <property type="entry name" value="NAD(P)-bd_dom_sf"/>
</dbReference>
<protein>
    <recommendedName>
        <fullName evidence="3">D-isomer specific 2-hydroxyacid dehydrogenase NAD-binding domain-containing protein</fullName>
    </recommendedName>
</protein>
<evidence type="ECO:0000313" key="4">
    <source>
        <dbReference type="EMBL" id="RSL95130.1"/>
    </source>
</evidence>
<feature type="domain" description="D-isomer specific 2-hydroxyacid dehydrogenase NAD-binding" evidence="3">
    <location>
        <begin position="122"/>
        <end position="160"/>
    </location>
</feature>